<dbReference type="AlphaFoldDB" id="A0A8S8X5R5"/>
<dbReference type="GO" id="GO:0015288">
    <property type="term" value="F:porin activity"/>
    <property type="evidence" value="ECO:0007669"/>
    <property type="project" value="UniProtKB-KW"/>
</dbReference>
<keyword evidence="10" id="KW-0732">Signal</keyword>
<dbReference type="InterPro" id="IPR051692">
    <property type="entry name" value="OMP-like"/>
</dbReference>
<evidence type="ECO:0000313" key="13">
    <source>
        <dbReference type="Proteomes" id="UP000681075"/>
    </source>
</evidence>
<dbReference type="Proteomes" id="UP000681075">
    <property type="component" value="Unassembled WGS sequence"/>
</dbReference>
<gene>
    <name evidence="12" type="ORF">TMPK1_02750</name>
</gene>
<dbReference type="InterPro" id="IPR006664">
    <property type="entry name" value="OMP_bac"/>
</dbReference>
<feature type="domain" description="OmpA-like" evidence="11">
    <location>
        <begin position="286"/>
        <end position="400"/>
    </location>
</feature>
<dbReference type="EMBL" id="BOPV01000001">
    <property type="protein sequence ID" value="GIL38038.1"/>
    <property type="molecule type" value="Genomic_DNA"/>
</dbReference>
<dbReference type="PRINTS" id="PR01021">
    <property type="entry name" value="OMPADOMAIN"/>
</dbReference>
<dbReference type="GO" id="GO:0009279">
    <property type="term" value="C:cell outer membrane"/>
    <property type="evidence" value="ECO:0007669"/>
    <property type="project" value="UniProtKB-SubCell"/>
</dbReference>
<evidence type="ECO:0000256" key="3">
    <source>
        <dbReference type="ARBA" id="ARBA00022452"/>
    </source>
</evidence>
<organism evidence="12 13">
    <name type="scientific">Roseiterribacter gracilis</name>
    <dbReference type="NCBI Taxonomy" id="2812848"/>
    <lineage>
        <taxon>Bacteria</taxon>
        <taxon>Pseudomonadati</taxon>
        <taxon>Pseudomonadota</taxon>
        <taxon>Alphaproteobacteria</taxon>
        <taxon>Rhodospirillales</taxon>
        <taxon>Roseiterribacteraceae</taxon>
        <taxon>Roseiterribacter</taxon>
    </lineage>
</organism>
<evidence type="ECO:0000313" key="12">
    <source>
        <dbReference type="EMBL" id="GIL38038.1"/>
    </source>
</evidence>
<evidence type="ECO:0000256" key="8">
    <source>
        <dbReference type="ARBA" id="ARBA00038306"/>
    </source>
</evidence>
<keyword evidence="5" id="KW-0406">Ion transport</keyword>
<keyword evidence="3" id="KW-1134">Transmembrane beta strand</keyword>
<accession>A0A8S8X5R5</accession>
<reference evidence="12" key="1">
    <citation type="submission" date="2021-02" db="EMBL/GenBank/DDBJ databases">
        <title>Genome sequence of Rhodospirillales sp. strain TMPK1 isolated from soil.</title>
        <authorList>
            <person name="Nakai R."/>
            <person name="Kusada H."/>
            <person name="Tamaki H."/>
        </authorList>
    </citation>
    <scope>NUCLEOTIDE SEQUENCE</scope>
    <source>
        <strain evidence="12">TMPK1</strain>
    </source>
</reference>
<keyword evidence="4" id="KW-0812">Transmembrane</keyword>
<dbReference type="Pfam" id="PF00691">
    <property type="entry name" value="OmpA"/>
    <property type="match status" value="1"/>
</dbReference>
<feature type="signal peptide" evidence="10">
    <location>
        <begin position="1"/>
        <end position="21"/>
    </location>
</feature>
<dbReference type="PANTHER" id="PTHR34001:SF3">
    <property type="entry name" value="BLL7405 PROTEIN"/>
    <property type="match status" value="1"/>
</dbReference>
<evidence type="ECO:0000256" key="2">
    <source>
        <dbReference type="ARBA" id="ARBA00022448"/>
    </source>
</evidence>
<dbReference type="PROSITE" id="PS51123">
    <property type="entry name" value="OMPA_2"/>
    <property type="match status" value="1"/>
</dbReference>
<dbReference type="SUPFAM" id="SSF56925">
    <property type="entry name" value="OMPA-like"/>
    <property type="match status" value="1"/>
</dbReference>
<keyword evidence="6" id="KW-0626">Porin</keyword>
<evidence type="ECO:0000256" key="6">
    <source>
        <dbReference type="ARBA" id="ARBA00023114"/>
    </source>
</evidence>
<evidence type="ECO:0000256" key="10">
    <source>
        <dbReference type="SAM" id="SignalP"/>
    </source>
</evidence>
<evidence type="ECO:0000259" key="11">
    <source>
        <dbReference type="PROSITE" id="PS51123"/>
    </source>
</evidence>
<comment type="similarity">
    <text evidence="8">Belongs to the Omp25/RopB family.</text>
</comment>
<keyword evidence="7 9" id="KW-0472">Membrane</keyword>
<name>A0A8S8X5R5_9PROT</name>
<protein>
    <submittedName>
        <fullName evidence="12">Membrane protein</fullName>
    </submittedName>
</protein>
<dbReference type="GO" id="GO:0006811">
    <property type="term" value="P:monoatomic ion transport"/>
    <property type="evidence" value="ECO:0007669"/>
    <property type="project" value="UniProtKB-KW"/>
</dbReference>
<comment type="caution">
    <text evidence="12">The sequence shown here is derived from an EMBL/GenBank/DDBJ whole genome shotgun (WGS) entry which is preliminary data.</text>
</comment>
<dbReference type="SUPFAM" id="SSF103088">
    <property type="entry name" value="OmpA-like"/>
    <property type="match status" value="1"/>
</dbReference>
<evidence type="ECO:0000256" key="5">
    <source>
        <dbReference type="ARBA" id="ARBA00023065"/>
    </source>
</evidence>
<proteinExistence type="inferred from homology"/>
<evidence type="ECO:0000256" key="4">
    <source>
        <dbReference type="ARBA" id="ARBA00022692"/>
    </source>
</evidence>
<dbReference type="Gene3D" id="3.30.1330.60">
    <property type="entry name" value="OmpA-like domain"/>
    <property type="match status" value="1"/>
</dbReference>
<evidence type="ECO:0000256" key="7">
    <source>
        <dbReference type="ARBA" id="ARBA00023136"/>
    </source>
</evidence>
<dbReference type="InterPro" id="IPR036737">
    <property type="entry name" value="OmpA-like_sf"/>
</dbReference>
<dbReference type="GO" id="GO:0046930">
    <property type="term" value="C:pore complex"/>
    <property type="evidence" value="ECO:0007669"/>
    <property type="project" value="UniProtKB-KW"/>
</dbReference>
<comment type="subcellular location">
    <subcellularLocation>
        <location evidence="1">Cell outer membrane</location>
        <topology evidence="1">Multi-pass membrane protein</topology>
    </subcellularLocation>
</comment>
<dbReference type="InterPro" id="IPR011250">
    <property type="entry name" value="OMP/PagP_B-barrel"/>
</dbReference>
<keyword evidence="2" id="KW-0813">Transport</keyword>
<sequence>MQRRFALTLLTAALLAGTAQAQQSSSSSSSSSSQWFSSTPTPGTFNWSGLYGGINGGFSPSIGNKIETQGVGANAANVLSGRRPGSITNDREGAVAGGQVGFNWQTGNIVYGAEADFDWADLNHTQNYYSALNDRAQFNQHQYTLGTVRARVGYAFDRWLPYVTGGWAYGRYSNGANFYSNAPGTPLAFTGNQSGFGSGWTAGGGVEYAIPTNTFSMFGNAVTLRAEYLYYDLGERTIGVNGATGGYASKFENKGQVARLGLNFKFGGPAVQTATVQQASYTPPPAQRAQAPRSYLVFFDFDRSDLTPEASNIVKTAADNAKSGNVTRIDVTGHADRSGSDQYNLRLSQRRAQTVQAELVRDGIPADQISVSAKGESEPLVPTADGVREPQNRRVEIVYR</sequence>
<dbReference type="RefSeq" id="WP_420240952.1">
    <property type="nucleotide sequence ID" value="NZ_BOPV01000001.1"/>
</dbReference>
<feature type="chain" id="PRO_5035868101" evidence="10">
    <location>
        <begin position="22"/>
        <end position="400"/>
    </location>
</feature>
<keyword evidence="13" id="KW-1185">Reference proteome</keyword>
<evidence type="ECO:0000256" key="9">
    <source>
        <dbReference type="PROSITE-ProRule" id="PRU00473"/>
    </source>
</evidence>
<dbReference type="CDD" id="cd07185">
    <property type="entry name" value="OmpA_C-like"/>
    <property type="match status" value="1"/>
</dbReference>
<dbReference type="PANTHER" id="PTHR34001">
    <property type="entry name" value="BLL7405 PROTEIN"/>
    <property type="match status" value="1"/>
</dbReference>
<evidence type="ECO:0000256" key="1">
    <source>
        <dbReference type="ARBA" id="ARBA00004571"/>
    </source>
</evidence>
<dbReference type="InterPro" id="IPR006665">
    <property type="entry name" value="OmpA-like"/>
</dbReference>